<dbReference type="GO" id="GO:0016874">
    <property type="term" value="F:ligase activity"/>
    <property type="evidence" value="ECO:0007669"/>
    <property type="project" value="UniProtKB-KW"/>
</dbReference>
<organism evidence="10">
    <name type="scientific">marine sediment metagenome</name>
    <dbReference type="NCBI Taxonomy" id="412755"/>
    <lineage>
        <taxon>unclassified sequences</taxon>
        <taxon>metagenomes</taxon>
        <taxon>ecological metagenomes</taxon>
    </lineage>
</organism>
<dbReference type="GO" id="GO:0005524">
    <property type="term" value="F:ATP binding"/>
    <property type="evidence" value="ECO:0007669"/>
    <property type="project" value="UniProtKB-KW"/>
</dbReference>
<evidence type="ECO:0000256" key="1">
    <source>
        <dbReference type="ARBA" id="ARBA00005061"/>
    </source>
</evidence>
<comment type="similarity">
    <text evidence="7">Belongs to the QueC family.</text>
</comment>
<evidence type="ECO:0000256" key="7">
    <source>
        <dbReference type="ARBA" id="ARBA00037993"/>
    </source>
</evidence>
<keyword evidence="6" id="KW-0067">ATP-binding</keyword>
<dbReference type="InterPro" id="IPR014729">
    <property type="entry name" value="Rossmann-like_a/b/a_fold"/>
</dbReference>
<dbReference type="CDD" id="cd01995">
    <property type="entry name" value="QueC-like"/>
    <property type="match status" value="1"/>
</dbReference>
<keyword evidence="3" id="KW-0479">Metal-binding</keyword>
<dbReference type="Gene3D" id="3.40.50.620">
    <property type="entry name" value="HUPs"/>
    <property type="match status" value="1"/>
</dbReference>
<evidence type="ECO:0000256" key="3">
    <source>
        <dbReference type="ARBA" id="ARBA00022723"/>
    </source>
</evidence>
<dbReference type="HAMAP" id="MF_01633">
    <property type="entry name" value="QueC"/>
    <property type="match status" value="1"/>
</dbReference>
<evidence type="ECO:0000256" key="2">
    <source>
        <dbReference type="ARBA" id="ARBA00022598"/>
    </source>
</evidence>
<dbReference type="GO" id="GO:0046872">
    <property type="term" value="F:metal ion binding"/>
    <property type="evidence" value="ECO:0007669"/>
    <property type="project" value="UniProtKB-KW"/>
</dbReference>
<proteinExistence type="inferred from homology"/>
<evidence type="ECO:0000256" key="6">
    <source>
        <dbReference type="ARBA" id="ARBA00022840"/>
    </source>
</evidence>
<dbReference type="NCBIfam" id="TIGR00364">
    <property type="entry name" value="7-cyano-7-deazaguanine synthase QueC"/>
    <property type="match status" value="1"/>
</dbReference>
<dbReference type="PIRSF" id="PIRSF006293">
    <property type="entry name" value="ExsB"/>
    <property type="match status" value="1"/>
</dbReference>
<keyword evidence="2" id="KW-0436">Ligase</keyword>
<gene>
    <name evidence="10" type="ORF">LCGC14_1576520</name>
</gene>
<evidence type="ECO:0000313" key="10">
    <source>
        <dbReference type="EMBL" id="KKM27256.1"/>
    </source>
</evidence>
<evidence type="ECO:0000256" key="8">
    <source>
        <dbReference type="ARBA" id="ARBA00039149"/>
    </source>
</evidence>
<evidence type="ECO:0000256" key="9">
    <source>
        <dbReference type="ARBA" id="ARBA00047890"/>
    </source>
</evidence>
<keyword evidence="5" id="KW-0862">Zinc</keyword>
<dbReference type="InterPro" id="IPR018317">
    <property type="entry name" value="QueC"/>
</dbReference>
<dbReference type="EMBL" id="LAZR01012356">
    <property type="protein sequence ID" value="KKM27256.1"/>
    <property type="molecule type" value="Genomic_DNA"/>
</dbReference>
<protein>
    <recommendedName>
        <fullName evidence="8">7-cyano-7-deazaguanine synthase</fullName>
        <ecNumber evidence="8">6.3.4.20</ecNumber>
    </recommendedName>
</protein>
<comment type="catalytic activity">
    <reaction evidence="9">
        <text>7-carboxy-7-carbaguanine + NH4(+) + 2 ATP = 7-cyano-7-carbaguanine + 2 AMP + 2 diphosphate + 2 H(+)</text>
        <dbReference type="Rhea" id="RHEA:27982"/>
        <dbReference type="ChEBI" id="CHEBI:15378"/>
        <dbReference type="ChEBI" id="CHEBI:28938"/>
        <dbReference type="ChEBI" id="CHEBI:30616"/>
        <dbReference type="ChEBI" id="CHEBI:33019"/>
        <dbReference type="ChEBI" id="CHEBI:45075"/>
        <dbReference type="ChEBI" id="CHEBI:61036"/>
        <dbReference type="ChEBI" id="CHEBI:456215"/>
        <dbReference type="EC" id="6.3.4.20"/>
    </reaction>
</comment>
<comment type="caution">
    <text evidence="10">The sequence shown here is derived from an EMBL/GenBank/DDBJ whole genome shotgun (WGS) entry which is preliminary data.</text>
</comment>
<evidence type="ECO:0000256" key="5">
    <source>
        <dbReference type="ARBA" id="ARBA00022833"/>
    </source>
</evidence>
<dbReference type="PANTHER" id="PTHR42914:SF1">
    <property type="entry name" value="7-CYANO-7-DEAZAGUANINE SYNTHASE"/>
    <property type="match status" value="1"/>
</dbReference>
<dbReference type="AlphaFoldDB" id="A0A0F9II43"/>
<reference evidence="10" key="1">
    <citation type="journal article" date="2015" name="Nature">
        <title>Complex archaea that bridge the gap between prokaryotes and eukaryotes.</title>
        <authorList>
            <person name="Spang A."/>
            <person name="Saw J.H."/>
            <person name="Jorgensen S.L."/>
            <person name="Zaremba-Niedzwiedzka K."/>
            <person name="Martijn J."/>
            <person name="Lind A.E."/>
            <person name="van Eijk R."/>
            <person name="Schleper C."/>
            <person name="Guy L."/>
            <person name="Ettema T.J."/>
        </authorList>
    </citation>
    <scope>NUCLEOTIDE SEQUENCE</scope>
</reference>
<dbReference type="PANTHER" id="PTHR42914">
    <property type="entry name" value="7-CYANO-7-DEAZAGUANINE SYNTHASE"/>
    <property type="match status" value="1"/>
</dbReference>
<comment type="pathway">
    <text evidence="1">Purine metabolism; 7-cyano-7-deazaguanine biosynthesis.</text>
</comment>
<dbReference type="SUPFAM" id="SSF52402">
    <property type="entry name" value="Adenine nucleotide alpha hydrolases-like"/>
    <property type="match status" value="1"/>
</dbReference>
<accession>A0A0F9II43</accession>
<sequence length="231" mass="24992">MPRAYVLLSGGIDSTTCLAQAIKDWDGLVCGVSFNYGQRHIKEIDHARTVAAALSCAFIEKDISGIIGKGGITDNALVMPQVSYDDLPKGVSPTYVPFRNGTLLSCITSLAATDPEAVAIYFGAHADDAANWAYPDCTPEFIGGMANAIYIGTYHKLRLYTPLIFMNKGQIIVRGRMLGAPYELTWSCYEGGDYHCGVCPTCRSRREGFEKAALMDPTVYEQTPPAGITVS</sequence>
<keyword evidence="4" id="KW-0547">Nucleotide-binding</keyword>
<name>A0A0F9II43_9ZZZZ</name>
<dbReference type="EC" id="6.3.4.20" evidence="8"/>
<evidence type="ECO:0000256" key="4">
    <source>
        <dbReference type="ARBA" id="ARBA00022741"/>
    </source>
</evidence>
<dbReference type="Pfam" id="PF06508">
    <property type="entry name" value="QueC"/>
    <property type="match status" value="1"/>
</dbReference>